<evidence type="ECO:0000256" key="1">
    <source>
        <dbReference type="ARBA" id="ARBA00004924"/>
    </source>
</evidence>
<organism evidence="3 4">
    <name type="scientific">Paraburkholderia caribensis MBA4</name>
    <dbReference type="NCBI Taxonomy" id="1323664"/>
    <lineage>
        <taxon>Bacteria</taxon>
        <taxon>Pseudomonadati</taxon>
        <taxon>Pseudomonadota</taxon>
        <taxon>Betaproteobacteria</taxon>
        <taxon>Burkholderiales</taxon>
        <taxon>Burkholderiaceae</taxon>
        <taxon>Paraburkholderia</taxon>
    </lineage>
</organism>
<proteinExistence type="predicted"/>
<dbReference type="GO" id="GO:0019290">
    <property type="term" value="P:siderophore biosynthetic process"/>
    <property type="evidence" value="ECO:0007669"/>
    <property type="project" value="InterPro"/>
</dbReference>
<dbReference type="AlphaFoldDB" id="A0A0P0RGD9"/>
<evidence type="ECO:0000313" key="3">
    <source>
        <dbReference type="EMBL" id="ALL67759.1"/>
    </source>
</evidence>
<dbReference type="GO" id="GO:0016410">
    <property type="term" value="F:N-acyltransferase activity"/>
    <property type="evidence" value="ECO:0007669"/>
    <property type="project" value="TreeGrafter"/>
</dbReference>
<dbReference type="Gene3D" id="3.40.630.30">
    <property type="match status" value="1"/>
</dbReference>
<dbReference type="SMART" id="SM01006">
    <property type="entry name" value="AlcB"/>
    <property type="match status" value="1"/>
</dbReference>
<dbReference type="RefSeq" id="WP_035999710.1">
    <property type="nucleotide sequence ID" value="NZ_CP012747.1"/>
</dbReference>
<keyword evidence="3" id="KW-0808">Transferase</keyword>
<dbReference type="GeneID" id="69971549"/>
<evidence type="ECO:0000313" key="4">
    <source>
        <dbReference type="Proteomes" id="UP000019146"/>
    </source>
</evidence>
<dbReference type="InterPro" id="IPR016181">
    <property type="entry name" value="Acyl_CoA_acyltransferase"/>
</dbReference>
<protein>
    <submittedName>
        <fullName evidence="3">N6-hydroxylysine O-acetyltransferase</fullName>
    </submittedName>
</protein>
<comment type="pathway">
    <text evidence="1">Siderophore biosynthesis.</text>
</comment>
<reference evidence="3 4" key="1">
    <citation type="journal article" date="2014" name="Genome Announc.">
        <title>Draft Genome Sequence of the Haloacid-Degrading Burkholderia caribensis Strain MBA4.</title>
        <authorList>
            <person name="Pan Y."/>
            <person name="Kong K.F."/>
            <person name="Tsang J.S."/>
        </authorList>
    </citation>
    <scope>NUCLEOTIDE SEQUENCE [LARGE SCALE GENOMIC DNA]</scope>
    <source>
        <strain evidence="3 4">MBA4</strain>
    </source>
</reference>
<dbReference type="KEGG" id="bcai:K788_0006296"/>
<sequence length="316" mass="36420">MNARVAFEELVPTPDGFALSAWPRDAAPVQLLPALAEIFCRDAKRQQVSLTLPFERDDDATHAFVTRAIREGIADTAAHEGSMLRLTTSRASFWQQPSLWLTAPSSSGMPMRYTMHHNRRHPVRAPKPGGTVYRRFMPTVGMTFTLRTVDVERDTDTFHHWQNQDRVAHFWDFKGTREQHAAYLAEQCADSHVHPLIGCFDDEPFAYFEVYWAKEDRVAPFYDAGDFDRGLHLLVGNSDYQSAGKLRAWFNGILHYMFLDDPRTQRVVGEPRIDHTRHIAWMHRLGAFTLKEFDFPHKRAALVIVERETYFGQFGP</sequence>
<dbReference type="PANTHER" id="PTHR31438:SF1">
    <property type="entry name" value="LYSINE N-ACYLTRANSFERASE C17G9.06C-RELATED"/>
    <property type="match status" value="1"/>
</dbReference>
<dbReference type="Proteomes" id="UP000019146">
    <property type="component" value="Chromosome 2"/>
</dbReference>
<dbReference type="Pfam" id="PF13523">
    <property type="entry name" value="Acetyltransf_8"/>
    <property type="match status" value="1"/>
</dbReference>
<evidence type="ECO:0000259" key="2">
    <source>
        <dbReference type="SMART" id="SM01006"/>
    </source>
</evidence>
<dbReference type="SUPFAM" id="SSF55729">
    <property type="entry name" value="Acyl-CoA N-acyltransferases (Nat)"/>
    <property type="match status" value="1"/>
</dbReference>
<dbReference type="PANTHER" id="PTHR31438">
    <property type="entry name" value="LYSINE N-ACYLTRANSFERASE C17G9.06C-RELATED"/>
    <property type="match status" value="1"/>
</dbReference>
<accession>A0A0P0RGD9</accession>
<dbReference type="InterPro" id="IPR019432">
    <property type="entry name" value="Acyltransferase_MbtK/IucB-like"/>
</dbReference>
<feature type="domain" description="Acyltransferase MbtK/IucB-like conserved" evidence="2">
    <location>
        <begin position="147"/>
        <end position="194"/>
    </location>
</feature>
<dbReference type="EMBL" id="CP012747">
    <property type="protein sequence ID" value="ALL67759.1"/>
    <property type="molecule type" value="Genomic_DNA"/>
</dbReference>
<gene>
    <name evidence="3" type="ORF">K788_0006296</name>
</gene>
<name>A0A0P0RGD9_9BURK</name>